<evidence type="ECO:0000313" key="2">
    <source>
        <dbReference type="Proteomes" id="UP000186917"/>
    </source>
</evidence>
<sequence length="398" mass="45906">MPLTLLCAPFDAAGCALAQLKLATLCKSHPNSLQHTRTELHAYMKLAVLYLQMQLATRLMDSRDHSEKQIKLSEVCTVLVECLDHLYSYRKHYPSCYATSQLYSSLMLLLQDCFDDVRKKLDAAGCRSLKVPDIQLAKEKMGLCRRLHSLAQYWKGRDKTTADAVLMPMKKILYGRDTRDFTYEVLEYIQHIFPVLEQAIRQAKSDDEIVQLLLDHNFNHPEILFLHEQQLDAELADMSNNKKIAHLERQLKMVKSGLFTYKGALLPGGKSARKMKKKRYKKLKDYYSHLEQVAWDAASATAGMPSFEPLVWNMSTREFAAFCKMWKECEVFKNKDFIAILRTLLLVSRFSDTKEPPKADHVNNLAKQLSFPTHTKLSRLVQDSKSYLNSRSMRAKKE</sequence>
<reference evidence="2" key="1">
    <citation type="submission" date="2017-01" db="EMBL/GenBank/DDBJ databases">
        <authorList>
            <person name="Varghese N."/>
            <person name="Submissions S."/>
        </authorList>
    </citation>
    <scope>NUCLEOTIDE SEQUENCE [LARGE SCALE GENOMIC DNA]</scope>
    <source>
        <strain evidence="2">DSM 21054</strain>
    </source>
</reference>
<gene>
    <name evidence="1" type="ORF">SAMN05421788_10566</name>
</gene>
<dbReference type="RefSeq" id="WP_076379923.1">
    <property type="nucleotide sequence ID" value="NZ_AP017422.1"/>
</dbReference>
<proteinExistence type="predicted"/>
<keyword evidence="2" id="KW-1185">Reference proteome</keyword>
<accession>A0A1N7QDA0</accession>
<dbReference type="Proteomes" id="UP000186917">
    <property type="component" value="Unassembled WGS sequence"/>
</dbReference>
<organism evidence="1 2">
    <name type="scientific">Filimonas lacunae</name>
    <dbReference type="NCBI Taxonomy" id="477680"/>
    <lineage>
        <taxon>Bacteria</taxon>
        <taxon>Pseudomonadati</taxon>
        <taxon>Bacteroidota</taxon>
        <taxon>Chitinophagia</taxon>
        <taxon>Chitinophagales</taxon>
        <taxon>Chitinophagaceae</taxon>
        <taxon>Filimonas</taxon>
    </lineage>
</organism>
<dbReference type="AlphaFoldDB" id="A0A1N7QDA0"/>
<dbReference type="EMBL" id="FTOR01000005">
    <property type="protein sequence ID" value="SIT20818.1"/>
    <property type="molecule type" value="Genomic_DNA"/>
</dbReference>
<evidence type="ECO:0000313" key="1">
    <source>
        <dbReference type="EMBL" id="SIT20818.1"/>
    </source>
</evidence>
<name>A0A1N7QDA0_9BACT</name>
<protein>
    <submittedName>
        <fullName evidence="1">Uncharacterized protein</fullName>
    </submittedName>
</protein>